<reference evidence="1 2" key="1">
    <citation type="submission" date="2016-04" db="EMBL/GenBank/DDBJ databases">
        <title>Genome analyses suggest a sexual origin of heterokaryosis in a supposedly ancient asexual fungus.</title>
        <authorList>
            <person name="Ropars J."/>
            <person name="Sedzielewska K."/>
            <person name="Noel J."/>
            <person name="Charron P."/>
            <person name="Farinelli L."/>
            <person name="Marton T."/>
            <person name="Kruger M."/>
            <person name="Pelin A."/>
            <person name="Brachmann A."/>
            <person name="Corradi N."/>
        </authorList>
    </citation>
    <scope>NUCLEOTIDE SEQUENCE [LARGE SCALE GENOMIC DNA]</scope>
    <source>
        <strain evidence="1 2">C2</strain>
    </source>
</reference>
<name>A0A2N1NG70_9GLOM</name>
<dbReference type="EMBL" id="LLXL01000409">
    <property type="protein sequence ID" value="PKK72866.1"/>
    <property type="molecule type" value="Genomic_DNA"/>
</dbReference>
<dbReference type="VEuPathDB" id="FungiDB:FUN_005142"/>
<proteinExistence type="predicted"/>
<sequence>MDNDNTNNNNNNKTSGKCSFDFNNLKCSKPTTTRSTTRLSTNIEANNQTISDASQTKTSKKMKIAKLDLFRDKDIDKIIAINESSTISSYILSVIISPPFSIKTTISDKAASDNKAVSGKAVSGKVVSNSSKSSSSSVKTVISKELPLDNNVTITIFKVTKTKVTDQS</sequence>
<evidence type="ECO:0000313" key="2">
    <source>
        <dbReference type="Proteomes" id="UP000233469"/>
    </source>
</evidence>
<dbReference type="Proteomes" id="UP000233469">
    <property type="component" value="Unassembled WGS sequence"/>
</dbReference>
<accession>A0A2N1NG70</accession>
<dbReference type="VEuPathDB" id="FungiDB:RhiirA1_542362"/>
<organism evidence="1 2">
    <name type="scientific">Rhizophagus irregularis</name>
    <dbReference type="NCBI Taxonomy" id="588596"/>
    <lineage>
        <taxon>Eukaryota</taxon>
        <taxon>Fungi</taxon>
        <taxon>Fungi incertae sedis</taxon>
        <taxon>Mucoromycota</taxon>
        <taxon>Glomeromycotina</taxon>
        <taxon>Glomeromycetes</taxon>
        <taxon>Glomerales</taxon>
        <taxon>Glomeraceae</taxon>
        <taxon>Rhizophagus</taxon>
    </lineage>
</organism>
<reference evidence="1 2" key="2">
    <citation type="submission" date="2017-10" db="EMBL/GenBank/DDBJ databases">
        <title>Extensive intraspecific genome diversity in a model arbuscular mycorrhizal fungus.</title>
        <authorList>
            <person name="Chen E.C.H."/>
            <person name="Morin E."/>
            <person name="Baudet D."/>
            <person name="Noel J."/>
            <person name="Ndikumana S."/>
            <person name="Charron P."/>
            <person name="St-Onge C."/>
            <person name="Giorgi J."/>
            <person name="Grigoriev I.V."/>
            <person name="Roux C."/>
            <person name="Martin F.M."/>
            <person name="Corradi N."/>
        </authorList>
    </citation>
    <scope>NUCLEOTIDE SEQUENCE [LARGE SCALE GENOMIC DNA]</scope>
    <source>
        <strain evidence="1 2">C2</strain>
    </source>
</reference>
<dbReference type="AlphaFoldDB" id="A0A2N1NG70"/>
<comment type="caution">
    <text evidence="1">The sequence shown here is derived from an EMBL/GenBank/DDBJ whole genome shotgun (WGS) entry which is preliminary data.</text>
</comment>
<protein>
    <submittedName>
        <fullName evidence="1">Uncharacterized protein</fullName>
    </submittedName>
</protein>
<gene>
    <name evidence="1" type="ORF">RhiirC2_776667</name>
</gene>
<evidence type="ECO:0000313" key="1">
    <source>
        <dbReference type="EMBL" id="PKK72866.1"/>
    </source>
</evidence>